<comment type="caution">
    <text evidence="4">The sequence shown here is derived from an EMBL/GenBank/DDBJ whole genome shotgun (WGS) entry which is preliminary data.</text>
</comment>
<keyword evidence="1" id="KW-0238">DNA-binding</keyword>
<dbReference type="Pfam" id="PF12844">
    <property type="entry name" value="HTH_19"/>
    <property type="match status" value="1"/>
</dbReference>
<dbReference type="Gene3D" id="1.10.260.40">
    <property type="entry name" value="lambda repressor-like DNA-binding domains"/>
    <property type="match status" value="1"/>
</dbReference>
<dbReference type="GO" id="GO:0003677">
    <property type="term" value="F:DNA binding"/>
    <property type="evidence" value="ECO:0007669"/>
    <property type="project" value="UniProtKB-KW"/>
</dbReference>
<organism evidence="4 5">
    <name type="scientific">Flavobacterium flavipigmentatum</name>
    <dbReference type="NCBI Taxonomy" id="2893884"/>
    <lineage>
        <taxon>Bacteria</taxon>
        <taxon>Pseudomonadati</taxon>
        <taxon>Bacteroidota</taxon>
        <taxon>Flavobacteriia</taxon>
        <taxon>Flavobacteriales</taxon>
        <taxon>Flavobacteriaceae</taxon>
        <taxon>Flavobacterium</taxon>
    </lineage>
</organism>
<dbReference type="PANTHER" id="PTHR46558:SF11">
    <property type="entry name" value="HTH-TYPE TRANSCRIPTIONAL REGULATOR XRE"/>
    <property type="match status" value="1"/>
</dbReference>
<dbReference type="InterPro" id="IPR010982">
    <property type="entry name" value="Lambda_DNA-bd_dom_sf"/>
</dbReference>
<reference evidence="4 6" key="1">
    <citation type="submission" date="2023-11" db="EMBL/GenBank/DDBJ databases">
        <title>Unpublished Manusciprt.</title>
        <authorList>
            <person name="Saticioglu I.B."/>
            <person name="Ay H."/>
            <person name="Ajmi N."/>
            <person name="Altun S."/>
            <person name="Duman M."/>
        </authorList>
    </citation>
    <scope>NUCLEOTIDE SEQUENCE</scope>
    <source>
        <strain evidence="3 6">Fl-33</strain>
        <strain evidence="4">Fl-77</strain>
    </source>
</reference>
<keyword evidence="6" id="KW-1185">Reference proteome</keyword>
<evidence type="ECO:0000313" key="3">
    <source>
        <dbReference type="EMBL" id="MDX6180739.1"/>
    </source>
</evidence>
<dbReference type="EMBL" id="JAWXVG010000001">
    <property type="protein sequence ID" value="MDX6180739.1"/>
    <property type="molecule type" value="Genomic_DNA"/>
</dbReference>
<gene>
    <name evidence="3" type="ORF">SGQ18_01140</name>
    <name evidence="4" type="ORF">SGQ44_01140</name>
</gene>
<dbReference type="Proteomes" id="UP001278738">
    <property type="component" value="Unassembled WGS sequence"/>
</dbReference>
<evidence type="ECO:0000259" key="2">
    <source>
        <dbReference type="PROSITE" id="PS50943"/>
    </source>
</evidence>
<dbReference type="PROSITE" id="PS50943">
    <property type="entry name" value="HTH_CROC1"/>
    <property type="match status" value="1"/>
</dbReference>
<dbReference type="PANTHER" id="PTHR46558">
    <property type="entry name" value="TRACRIPTIONAL REGULATORY PROTEIN-RELATED-RELATED"/>
    <property type="match status" value="1"/>
</dbReference>
<proteinExistence type="predicted"/>
<protein>
    <submittedName>
        <fullName evidence="4">Helix-turn-helix transcriptional regulator</fullName>
    </submittedName>
</protein>
<dbReference type="SUPFAM" id="SSF47413">
    <property type="entry name" value="lambda repressor-like DNA-binding domains"/>
    <property type="match status" value="1"/>
</dbReference>
<name>A0AAJ2S892_9FLAO</name>
<evidence type="ECO:0000313" key="6">
    <source>
        <dbReference type="Proteomes" id="UP001278738"/>
    </source>
</evidence>
<evidence type="ECO:0000256" key="1">
    <source>
        <dbReference type="ARBA" id="ARBA00023125"/>
    </source>
</evidence>
<sequence>MSIGTKIRKLRYQNNKMSQEELAYKVGIAQTSISNIEADKNIPDFLLMEKICNLFGVNLNYFLENNENYTFSQNDNNTMIRKIENLGNTFPEGILENIIRRITNLEKTLSKPSE</sequence>
<feature type="domain" description="HTH cro/C1-type" evidence="2">
    <location>
        <begin position="7"/>
        <end position="62"/>
    </location>
</feature>
<dbReference type="AlphaFoldDB" id="A0AAJ2S892"/>
<dbReference type="RefSeq" id="WP_229975445.1">
    <property type="nucleotide sequence ID" value="NZ_CP087133.1"/>
</dbReference>
<dbReference type="Proteomes" id="UP001270053">
    <property type="component" value="Unassembled WGS sequence"/>
</dbReference>
<dbReference type="SMART" id="SM00530">
    <property type="entry name" value="HTH_XRE"/>
    <property type="match status" value="1"/>
</dbReference>
<dbReference type="EMBL" id="JAWXVH010000001">
    <property type="protein sequence ID" value="MDX6184339.1"/>
    <property type="molecule type" value="Genomic_DNA"/>
</dbReference>
<dbReference type="CDD" id="cd00093">
    <property type="entry name" value="HTH_XRE"/>
    <property type="match status" value="1"/>
</dbReference>
<accession>A0AAJ2S892</accession>
<evidence type="ECO:0000313" key="5">
    <source>
        <dbReference type="Proteomes" id="UP001270053"/>
    </source>
</evidence>
<evidence type="ECO:0000313" key="4">
    <source>
        <dbReference type="EMBL" id="MDX6184339.1"/>
    </source>
</evidence>
<dbReference type="InterPro" id="IPR001387">
    <property type="entry name" value="Cro/C1-type_HTH"/>
</dbReference>